<dbReference type="Pfam" id="PF02749">
    <property type="entry name" value="QRPTase_N"/>
    <property type="match status" value="1"/>
</dbReference>
<comment type="subunit">
    <text evidence="4">Hexamer formed by 3 homodimers.</text>
</comment>
<dbReference type="GO" id="GO:0009435">
    <property type="term" value="P:NAD+ biosynthetic process"/>
    <property type="evidence" value="ECO:0007669"/>
    <property type="project" value="UniProtKB-UniPathway"/>
</dbReference>
<dbReference type="Pfam" id="PF01729">
    <property type="entry name" value="QRPTase_C"/>
    <property type="match status" value="1"/>
</dbReference>
<dbReference type="InterPro" id="IPR027277">
    <property type="entry name" value="NadC/ModD"/>
</dbReference>
<dbReference type="GO" id="GO:0034213">
    <property type="term" value="P:quinolinate catabolic process"/>
    <property type="evidence" value="ECO:0007669"/>
    <property type="project" value="TreeGrafter"/>
</dbReference>
<dbReference type="UniPathway" id="UPA00253">
    <property type="reaction ID" value="UER00331"/>
</dbReference>
<evidence type="ECO:0000259" key="13">
    <source>
        <dbReference type="Pfam" id="PF01729"/>
    </source>
</evidence>
<evidence type="ECO:0000313" key="16">
    <source>
        <dbReference type="Proteomes" id="UP000026714"/>
    </source>
</evidence>
<comment type="function">
    <text evidence="1">Involved in the catabolism of quinolinic acid (QA).</text>
</comment>
<dbReference type="Gene3D" id="3.20.20.70">
    <property type="entry name" value="Aldolase class I"/>
    <property type="match status" value="1"/>
</dbReference>
<comment type="caution">
    <text evidence="15">The sequence shown here is derived from an EMBL/GenBank/DDBJ whole genome shotgun (WGS) entry which is preliminary data.</text>
</comment>
<feature type="domain" description="Quinolinate phosphoribosyl transferase N-terminal" evidence="14">
    <location>
        <begin position="26"/>
        <end position="110"/>
    </location>
</feature>
<sequence>MNTVSLPVDLQLCVENALAEDIGSGDVTSVLLSRAQQVTAQVTIREAAVLCGQPWFDAVFRILDPTIRIEWTVPEGSAVQADDLLCTLSGPARAIFTGERTALNFLQTLSGTATSVRRYVEAVGTTGTCIVDTRQTLPGLRSAQKYAVLAGGGLNHRLGLHDGFLIEDVHIASAGGLREAISFARALGLNVPIMAEIRTREDTLIALDEDIELVLIESLPQELVRTVARMVREHRECGGRTLVEYSGGISLETVRMLAETGVDRIAVGSITKHLRAVDVTMRISREPSGVAPPPAGA</sequence>
<evidence type="ECO:0000256" key="8">
    <source>
        <dbReference type="ARBA" id="ARBA00022679"/>
    </source>
</evidence>
<comment type="pathway">
    <text evidence="2">Cofactor biosynthesis; NAD(+) biosynthesis; nicotinate D-ribonucleotide from quinolinate: step 1/1.</text>
</comment>
<dbReference type="FunFam" id="3.20.20.70:FF:000030">
    <property type="entry name" value="Nicotinate-nucleotide pyrophosphorylase, carboxylating"/>
    <property type="match status" value="1"/>
</dbReference>
<dbReference type="PIRSF" id="PIRSF006250">
    <property type="entry name" value="NadC_ModD"/>
    <property type="match status" value="1"/>
</dbReference>
<dbReference type="GO" id="GO:0004514">
    <property type="term" value="F:nicotinate-nucleotide diphosphorylase (carboxylating) activity"/>
    <property type="evidence" value="ECO:0007669"/>
    <property type="project" value="UniProtKB-EC"/>
</dbReference>
<dbReference type="CDD" id="cd01572">
    <property type="entry name" value="QPRTase"/>
    <property type="match status" value="1"/>
</dbReference>
<dbReference type="InterPro" id="IPR036068">
    <property type="entry name" value="Nicotinate_pribotase-like_C"/>
</dbReference>
<dbReference type="Gene3D" id="3.90.1170.20">
    <property type="entry name" value="Quinolinate phosphoribosyl transferase, N-terminal domain"/>
    <property type="match status" value="1"/>
</dbReference>
<dbReference type="EMBL" id="AZRA01000014">
    <property type="protein sequence ID" value="KDB53806.1"/>
    <property type="molecule type" value="Genomic_DNA"/>
</dbReference>
<evidence type="ECO:0000256" key="6">
    <source>
        <dbReference type="ARBA" id="ARBA00022642"/>
    </source>
</evidence>
<evidence type="ECO:0000256" key="12">
    <source>
        <dbReference type="PIRNR" id="PIRNR006250"/>
    </source>
</evidence>
<dbReference type="FunFam" id="3.90.1170.20:FF:000001">
    <property type="entry name" value="Nicotinate-nucleotide diphosphorylase (Carboxylating)"/>
    <property type="match status" value="1"/>
</dbReference>
<dbReference type="RefSeq" id="WP_051631512.1">
    <property type="nucleotide sequence ID" value="NZ_AZRA01000014.1"/>
</dbReference>
<dbReference type="InterPro" id="IPR037128">
    <property type="entry name" value="Quinolinate_PRibosylTase_N_sf"/>
</dbReference>
<proteinExistence type="inferred from homology"/>
<dbReference type="InterPro" id="IPR013785">
    <property type="entry name" value="Aldolase_TIM"/>
</dbReference>
<comment type="similarity">
    <text evidence="3 12">Belongs to the NadC/ModD family.</text>
</comment>
<keyword evidence="7 12" id="KW-0328">Glycosyltransferase</keyword>
<name>A0A059KQU2_9BURK</name>
<dbReference type="SUPFAM" id="SSF51690">
    <property type="entry name" value="Nicotinate/Quinolinate PRTase C-terminal domain-like"/>
    <property type="match status" value="1"/>
</dbReference>
<organism evidence="15 16">
    <name type="scientific">Sphaerotilus natans subsp. natans DSM 6575</name>
    <dbReference type="NCBI Taxonomy" id="1286631"/>
    <lineage>
        <taxon>Bacteria</taxon>
        <taxon>Pseudomonadati</taxon>
        <taxon>Pseudomonadota</taxon>
        <taxon>Betaproteobacteria</taxon>
        <taxon>Burkholderiales</taxon>
        <taxon>Sphaerotilaceae</taxon>
        <taxon>Sphaerotilus</taxon>
    </lineage>
</organism>
<dbReference type="NCBIfam" id="TIGR00078">
    <property type="entry name" value="nadC"/>
    <property type="match status" value="1"/>
</dbReference>
<evidence type="ECO:0000313" key="15">
    <source>
        <dbReference type="EMBL" id="KDB53806.1"/>
    </source>
</evidence>
<evidence type="ECO:0000256" key="5">
    <source>
        <dbReference type="ARBA" id="ARBA00011944"/>
    </source>
</evidence>
<dbReference type="PANTHER" id="PTHR32179">
    <property type="entry name" value="NICOTINATE-NUCLEOTIDE PYROPHOSPHORYLASE [CARBOXYLATING]"/>
    <property type="match status" value="1"/>
</dbReference>
<dbReference type="EC" id="2.4.2.19" evidence="5"/>
<dbReference type="Proteomes" id="UP000026714">
    <property type="component" value="Unassembled WGS sequence"/>
</dbReference>
<evidence type="ECO:0000259" key="14">
    <source>
        <dbReference type="Pfam" id="PF02749"/>
    </source>
</evidence>
<evidence type="ECO:0000256" key="10">
    <source>
        <dbReference type="ARBA" id="ARBA00047445"/>
    </source>
</evidence>
<dbReference type="PANTHER" id="PTHR32179:SF3">
    <property type="entry name" value="NICOTINATE-NUCLEOTIDE PYROPHOSPHORYLASE [CARBOXYLATING]"/>
    <property type="match status" value="1"/>
</dbReference>
<comment type="catalytic activity">
    <reaction evidence="10">
        <text>nicotinate beta-D-ribonucleotide + CO2 + diphosphate = quinolinate + 5-phospho-alpha-D-ribose 1-diphosphate + 2 H(+)</text>
        <dbReference type="Rhea" id="RHEA:12733"/>
        <dbReference type="ChEBI" id="CHEBI:15378"/>
        <dbReference type="ChEBI" id="CHEBI:16526"/>
        <dbReference type="ChEBI" id="CHEBI:29959"/>
        <dbReference type="ChEBI" id="CHEBI:33019"/>
        <dbReference type="ChEBI" id="CHEBI:57502"/>
        <dbReference type="ChEBI" id="CHEBI:58017"/>
        <dbReference type="EC" id="2.4.2.19"/>
    </reaction>
</comment>
<dbReference type="GO" id="GO:0005737">
    <property type="term" value="C:cytoplasm"/>
    <property type="evidence" value="ECO:0007669"/>
    <property type="project" value="TreeGrafter"/>
</dbReference>
<dbReference type="PATRIC" id="fig|1286631.3.peg.587"/>
<evidence type="ECO:0000256" key="2">
    <source>
        <dbReference type="ARBA" id="ARBA00004893"/>
    </source>
</evidence>
<keyword evidence="6" id="KW-0662">Pyridine nucleotide biosynthesis</keyword>
<reference evidence="15 16" key="1">
    <citation type="journal article" date="2014" name="FEMS Microbiol. Ecol.">
        <title>Sphaerotilus natans encrusted with nanoball-shaped Fe(III) oxide minerals formed by nitrate-reducing mixotrophic Fe(II) oxidation.</title>
        <authorList>
            <person name="Park S."/>
            <person name="Kim D.H."/>
            <person name="Lee J.H."/>
            <person name="Hur H.G."/>
        </authorList>
    </citation>
    <scope>NUCLEOTIDE SEQUENCE [LARGE SCALE GENOMIC DNA]</scope>
    <source>
        <strain evidence="15 16">DSM 6575</strain>
    </source>
</reference>
<evidence type="ECO:0000256" key="1">
    <source>
        <dbReference type="ARBA" id="ARBA00003237"/>
    </source>
</evidence>
<evidence type="ECO:0000256" key="9">
    <source>
        <dbReference type="ARBA" id="ARBA00033102"/>
    </source>
</evidence>
<dbReference type="STRING" id="34103.SAMN05421778_11838"/>
<feature type="domain" description="Quinolinate phosphoribosyl transferase C-terminal" evidence="13">
    <location>
        <begin position="113"/>
        <end position="281"/>
    </location>
</feature>
<dbReference type="InterPro" id="IPR002638">
    <property type="entry name" value="Quinolinate_PRibosylTrfase_C"/>
</dbReference>
<dbReference type="eggNOG" id="COG0157">
    <property type="taxonomic scope" value="Bacteria"/>
</dbReference>
<evidence type="ECO:0000256" key="11">
    <source>
        <dbReference type="ARBA" id="ARBA00069173"/>
    </source>
</evidence>
<evidence type="ECO:0000256" key="7">
    <source>
        <dbReference type="ARBA" id="ARBA00022676"/>
    </source>
</evidence>
<keyword evidence="16" id="KW-1185">Reference proteome</keyword>
<dbReference type="InterPro" id="IPR022412">
    <property type="entry name" value="Quinolinate_PRibosylTrfase_N"/>
</dbReference>
<dbReference type="SUPFAM" id="SSF54675">
    <property type="entry name" value="Nicotinate/Quinolinate PRTase N-terminal domain-like"/>
    <property type="match status" value="1"/>
</dbReference>
<keyword evidence="8 12" id="KW-0808">Transferase</keyword>
<gene>
    <name evidence="15" type="ORF">X805_05960</name>
</gene>
<evidence type="ECO:0000256" key="4">
    <source>
        <dbReference type="ARBA" id="ARBA00011218"/>
    </source>
</evidence>
<evidence type="ECO:0000256" key="3">
    <source>
        <dbReference type="ARBA" id="ARBA00009400"/>
    </source>
</evidence>
<dbReference type="AlphaFoldDB" id="A0A059KQU2"/>
<protein>
    <recommendedName>
        <fullName evidence="11">Probable nicotinate-nucleotide pyrophosphorylase [carboxylating]</fullName>
        <ecNumber evidence="5">2.4.2.19</ecNumber>
    </recommendedName>
    <alternativeName>
        <fullName evidence="9">Quinolinate phosphoribosyltransferase [decarboxylating]</fullName>
    </alternativeName>
</protein>
<accession>A0A059KQU2</accession>
<dbReference type="InterPro" id="IPR004393">
    <property type="entry name" value="NadC"/>
</dbReference>